<feature type="transmembrane region" description="Helical" evidence="1">
    <location>
        <begin position="61"/>
        <end position="78"/>
    </location>
</feature>
<accession>A0A929L1T1</accession>
<dbReference type="EMBL" id="JADFFL010000005">
    <property type="protein sequence ID" value="MBE9662924.1"/>
    <property type="molecule type" value="Genomic_DNA"/>
</dbReference>
<comment type="caution">
    <text evidence="2">The sequence shown here is derived from an EMBL/GenBank/DDBJ whole genome shotgun (WGS) entry which is preliminary data.</text>
</comment>
<evidence type="ECO:0000313" key="3">
    <source>
        <dbReference type="Proteomes" id="UP000622475"/>
    </source>
</evidence>
<protein>
    <submittedName>
        <fullName evidence="2">Uncharacterized protein</fullName>
    </submittedName>
</protein>
<gene>
    <name evidence="2" type="ORF">IRJ16_13605</name>
</gene>
<feature type="transmembrane region" description="Helical" evidence="1">
    <location>
        <begin position="98"/>
        <end position="118"/>
    </location>
</feature>
<keyword evidence="1" id="KW-1133">Transmembrane helix</keyword>
<keyword evidence="3" id="KW-1185">Reference proteome</keyword>
<keyword evidence="1" id="KW-0812">Transmembrane</keyword>
<reference evidence="2" key="1">
    <citation type="submission" date="2020-10" db="EMBL/GenBank/DDBJ databases">
        <title>Mucilaginibacter mali sp. nov., isolated from rhizosphere soil of apple orchard.</title>
        <authorList>
            <person name="Lee J.-S."/>
            <person name="Kim H.S."/>
            <person name="Kim J.-S."/>
        </authorList>
    </citation>
    <scope>NUCLEOTIDE SEQUENCE</scope>
    <source>
        <strain evidence="2">KCTC 22746</strain>
    </source>
</reference>
<evidence type="ECO:0000256" key="1">
    <source>
        <dbReference type="SAM" id="Phobius"/>
    </source>
</evidence>
<organism evidence="2 3">
    <name type="scientific">Mucilaginibacter myungsuensis</name>
    <dbReference type="NCBI Taxonomy" id="649104"/>
    <lineage>
        <taxon>Bacteria</taxon>
        <taxon>Pseudomonadati</taxon>
        <taxon>Bacteroidota</taxon>
        <taxon>Sphingobacteriia</taxon>
        <taxon>Sphingobacteriales</taxon>
        <taxon>Sphingobacteriaceae</taxon>
        <taxon>Mucilaginibacter</taxon>
    </lineage>
</organism>
<dbReference type="AlphaFoldDB" id="A0A929L1T1"/>
<keyword evidence="1" id="KW-0472">Membrane</keyword>
<name>A0A929L1T1_9SPHI</name>
<feature type="transmembrane region" description="Helical" evidence="1">
    <location>
        <begin position="20"/>
        <end position="49"/>
    </location>
</feature>
<proteinExistence type="predicted"/>
<dbReference type="RefSeq" id="WP_194112164.1">
    <property type="nucleotide sequence ID" value="NZ_JADFFL010000005.1"/>
</dbReference>
<dbReference type="Proteomes" id="UP000622475">
    <property type="component" value="Unassembled WGS sequence"/>
</dbReference>
<sequence length="143" mass="16909">MSEYRIPLKYRKMENLHIVFWLLKDIGWCLICKPLGIVMIFPTLIIALVIAWRTREMAAELYHNLAMAFWISANSYWMCMEFLELDEVKAIGKVTYKQLTLVPFLLGLSCLIYYYLIYSVRHKDRPDMVFADEQSEVKEASVK</sequence>
<evidence type="ECO:0000313" key="2">
    <source>
        <dbReference type="EMBL" id="MBE9662924.1"/>
    </source>
</evidence>